<evidence type="ECO:0000256" key="3">
    <source>
        <dbReference type="ARBA" id="ARBA00022723"/>
    </source>
</evidence>
<evidence type="ECO:0000256" key="9">
    <source>
        <dbReference type="RuleBase" id="RU004273"/>
    </source>
</evidence>
<keyword evidence="5" id="KW-0904">Protein phosphatase</keyword>
<dbReference type="GO" id="GO:0005634">
    <property type="term" value="C:nucleus"/>
    <property type="evidence" value="ECO:0007669"/>
    <property type="project" value="TreeGrafter"/>
</dbReference>
<dbReference type="InterPro" id="IPR050341">
    <property type="entry name" value="PP1_catalytic_subunit"/>
</dbReference>
<dbReference type="EMBL" id="JAYWIO010000005">
    <property type="protein sequence ID" value="KAK7258925.1"/>
    <property type="molecule type" value="Genomic_DNA"/>
</dbReference>
<evidence type="ECO:0000256" key="7">
    <source>
        <dbReference type="ARBA" id="ARBA00047761"/>
    </source>
</evidence>
<keyword evidence="4 9" id="KW-0378">Hydrolase</keyword>
<organism evidence="11 12">
    <name type="scientific">Crotalaria pallida</name>
    <name type="common">Smooth rattlebox</name>
    <name type="synonym">Crotalaria striata</name>
    <dbReference type="NCBI Taxonomy" id="3830"/>
    <lineage>
        <taxon>Eukaryota</taxon>
        <taxon>Viridiplantae</taxon>
        <taxon>Streptophyta</taxon>
        <taxon>Embryophyta</taxon>
        <taxon>Tracheophyta</taxon>
        <taxon>Spermatophyta</taxon>
        <taxon>Magnoliopsida</taxon>
        <taxon>eudicotyledons</taxon>
        <taxon>Gunneridae</taxon>
        <taxon>Pentapetalae</taxon>
        <taxon>rosids</taxon>
        <taxon>fabids</taxon>
        <taxon>Fabales</taxon>
        <taxon>Fabaceae</taxon>
        <taxon>Papilionoideae</taxon>
        <taxon>50 kb inversion clade</taxon>
        <taxon>genistoids sensu lato</taxon>
        <taxon>core genistoids</taxon>
        <taxon>Crotalarieae</taxon>
        <taxon>Crotalaria</taxon>
    </lineage>
</organism>
<protein>
    <recommendedName>
        <fullName evidence="9">Serine/threonine-protein phosphatase</fullName>
        <ecNumber evidence="9">3.1.3.16</ecNumber>
    </recommendedName>
</protein>
<comment type="caution">
    <text evidence="11">The sequence shown here is derived from an EMBL/GenBank/DDBJ whole genome shotgun (WGS) entry which is preliminary data.</text>
</comment>
<keyword evidence="12" id="KW-1185">Reference proteome</keyword>
<dbReference type="InterPro" id="IPR006186">
    <property type="entry name" value="Ser/Thr-sp_prot-phosphatase"/>
</dbReference>
<evidence type="ECO:0000313" key="12">
    <source>
        <dbReference type="Proteomes" id="UP001372338"/>
    </source>
</evidence>
<dbReference type="FunFam" id="3.60.21.10:FF:000026">
    <property type="entry name" value="Serine/threonine-protein phosphatase"/>
    <property type="match status" value="1"/>
</dbReference>
<feature type="domain" description="Serine/threonine specific protein phosphatases" evidence="10">
    <location>
        <begin position="124"/>
        <end position="129"/>
    </location>
</feature>
<dbReference type="GO" id="GO:0046872">
    <property type="term" value="F:metal ion binding"/>
    <property type="evidence" value="ECO:0007669"/>
    <property type="project" value="UniProtKB-KW"/>
</dbReference>
<reference evidence="11 12" key="1">
    <citation type="submission" date="2024-01" db="EMBL/GenBank/DDBJ databases">
        <title>The genomes of 5 underutilized Papilionoideae crops provide insights into root nodulation and disease resistanc.</title>
        <authorList>
            <person name="Yuan L."/>
        </authorList>
    </citation>
    <scope>NUCLEOTIDE SEQUENCE [LARGE SCALE GENOMIC DNA]</scope>
    <source>
        <strain evidence="11">ZHUSHIDOU_FW_LH</strain>
        <tissue evidence="11">Leaf</tissue>
    </source>
</reference>
<dbReference type="GO" id="GO:0005737">
    <property type="term" value="C:cytoplasm"/>
    <property type="evidence" value="ECO:0007669"/>
    <property type="project" value="TreeGrafter"/>
</dbReference>
<evidence type="ECO:0000259" key="10">
    <source>
        <dbReference type="PROSITE" id="PS00125"/>
    </source>
</evidence>
<keyword evidence="3" id="KW-0479">Metal-binding</keyword>
<sequence>MMMMTMEGMMDTSVLDDVIRRLLEGKGGKQVQLSESEIRQLCVNARQIFLSQPILLDLPAPIRVCGDIHGQYQDLLRLFEYGGFPPAANYLFLGDYVDRGKQSLETICLLLAYKIRYPDKVYLLRGNHEDAKINRIYGFYDECKRRFNVRLWKIFTDCFNCLPVAALIDSKILCMHGGLSPELQNLNQIKEIQRPTEIPDNGLLCDLLWSDPDSSIDGWADSDRGVSCTFGSDAVTEFLDKNDLDLICRGHQVVEDGYEFFAKRRLVTIFSAPNYGGEFDNAGALLSVDESLVCSFEILKPVDRGSSSKLPLKKPPKLGKV</sequence>
<evidence type="ECO:0000313" key="11">
    <source>
        <dbReference type="EMBL" id="KAK7258925.1"/>
    </source>
</evidence>
<evidence type="ECO:0000256" key="8">
    <source>
        <dbReference type="ARBA" id="ARBA00048336"/>
    </source>
</evidence>
<dbReference type="SMART" id="SM00156">
    <property type="entry name" value="PP2Ac"/>
    <property type="match status" value="1"/>
</dbReference>
<comment type="similarity">
    <text evidence="2">Belongs to the PPP phosphatase family. PP-1 subfamily.</text>
</comment>
<accession>A0AAN9I095</accession>
<evidence type="ECO:0000256" key="6">
    <source>
        <dbReference type="ARBA" id="ARBA00023211"/>
    </source>
</evidence>
<dbReference type="CDD" id="cd07414">
    <property type="entry name" value="MPP_PP1_PPKL"/>
    <property type="match status" value="1"/>
</dbReference>
<dbReference type="Pfam" id="PF00149">
    <property type="entry name" value="Metallophos"/>
    <property type="match status" value="1"/>
</dbReference>
<gene>
    <name evidence="11" type="ORF">RIF29_24516</name>
</gene>
<name>A0AAN9I095_CROPI</name>
<dbReference type="InterPro" id="IPR031675">
    <property type="entry name" value="STPPase_N"/>
</dbReference>
<dbReference type="InterPro" id="IPR004843">
    <property type="entry name" value="Calcineurin-like_PHP"/>
</dbReference>
<dbReference type="PANTHER" id="PTHR11668">
    <property type="entry name" value="SERINE/THREONINE PROTEIN PHOSPHATASE"/>
    <property type="match status" value="1"/>
</dbReference>
<evidence type="ECO:0000256" key="4">
    <source>
        <dbReference type="ARBA" id="ARBA00022801"/>
    </source>
</evidence>
<dbReference type="PANTHER" id="PTHR11668:SF429">
    <property type="entry name" value="SERINE_THREONINE-PROTEIN PHOSPHATASE PP1 ISOZYME 9"/>
    <property type="match status" value="1"/>
</dbReference>
<proteinExistence type="inferred from homology"/>
<dbReference type="PROSITE" id="PS00125">
    <property type="entry name" value="SER_THR_PHOSPHATASE"/>
    <property type="match status" value="1"/>
</dbReference>
<dbReference type="Proteomes" id="UP001372338">
    <property type="component" value="Unassembled WGS sequence"/>
</dbReference>
<comment type="catalytic activity">
    <reaction evidence="7">
        <text>O-phospho-L-seryl-[protein] + H2O = L-seryl-[protein] + phosphate</text>
        <dbReference type="Rhea" id="RHEA:20629"/>
        <dbReference type="Rhea" id="RHEA-COMP:9863"/>
        <dbReference type="Rhea" id="RHEA-COMP:11604"/>
        <dbReference type="ChEBI" id="CHEBI:15377"/>
        <dbReference type="ChEBI" id="CHEBI:29999"/>
        <dbReference type="ChEBI" id="CHEBI:43474"/>
        <dbReference type="ChEBI" id="CHEBI:83421"/>
        <dbReference type="EC" id="3.1.3.16"/>
    </reaction>
</comment>
<evidence type="ECO:0000256" key="1">
    <source>
        <dbReference type="ARBA" id="ARBA00001936"/>
    </source>
</evidence>
<evidence type="ECO:0000256" key="5">
    <source>
        <dbReference type="ARBA" id="ARBA00022912"/>
    </source>
</evidence>
<dbReference type="PRINTS" id="PR00114">
    <property type="entry name" value="STPHPHTASE"/>
</dbReference>
<dbReference type="GO" id="GO:0004722">
    <property type="term" value="F:protein serine/threonine phosphatase activity"/>
    <property type="evidence" value="ECO:0007669"/>
    <property type="project" value="UniProtKB-EC"/>
</dbReference>
<comment type="cofactor">
    <cofactor evidence="1">
        <name>Mn(2+)</name>
        <dbReference type="ChEBI" id="CHEBI:29035"/>
    </cofactor>
</comment>
<keyword evidence="6" id="KW-0464">Manganese</keyword>
<dbReference type="SUPFAM" id="SSF56300">
    <property type="entry name" value="Metallo-dependent phosphatases"/>
    <property type="match status" value="1"/>
</dbReference>
<dbReference type="AlphaFoldDB" id="A0AAN9I095"/>
<dbReference type="InterPro" id="IPR029052">
    <property type="entry name" value="Metallo-depent_PP-like"/>
</dbReference>
<evidence type="ECO:0000256" key="2">
    <source>
        <dbReference type="ARBA" id="ARBA00005333"/>
    </source>
</evidence>
<dbReference type="Gene3D" id="3.60.21.10">
    <property type="match status" value="1"/>
</dbReference>
<dbReference type="Pfam" id="PF16891">
    <property type="entry name" value="STPPase_N"/>
    <property type="match status" value="1"/>
</dbReference>
<comment type="catalytic activity">
    <reaction evidence="8 9">
        <text>O-phospho-L-threonyl-[protein] + H2O = L-threonyl-[protein] + phosphate</text>
        <dbReference type="Rhea" id="RHEA:47004"/>
        <dbReference type="Rhea" id="RHEA-COMP:11060"/>
        <dbReference type="Rhea" id="RHEA-COMP:11605"/>
        <dbReference type="ChEBI" id="CHEBI:15377"/>
        <dbReference type="ChEBI" id="CHEBI:30013"/>
        <dbReference type="ChEBI" id="CHEBI:43474"/>
        <dbReference type="ChEBI" id="CHEBI:61977"/>
        <dbReference type="EC" id="3.1.3.16"/>
    </reaction>
</comment>
<dbReference type="EC" id="3.1.3.16" evidence="9"/>